<dbReference type="PANTHER" id="PTHR38457:SF1">
    <property type="entry name" value="REGULATOR ABRB-RELATED"/>
    <property type="match status" value="1"/>
</dbReference>
<evidence type="ECO:0000313" key="3">
    <source>
        <dbReference type="Proteomes" id="UP000190092"/>
    </source>
</evidence>
<evidence type="ECO:0008006" key="4">
    <source>
        <dbReference type="Google" id="ProtNLM"/>
    </source>
</evidence>
<feature type="transmembrane region" description="Helical" evidence="1">
    <location>
        <begin position="197"/>
        <end position="216"/>
    </location>
</feature>
<reference evidence="3" key="1">
    <citation type="submission" date="2017-02" db="EMBL/GenBank/DDBJ databases">
        <authorList>
            <person name="Varghese N."/>
            <person name="Submissions S."/>
        </authorList>
    </citation>
    <scope>NUCLEOTIDE SEQUENCE [LARGE SCALE GENOMIC DNA]</scope>
    <source>
        <strain evidence="3">ATCC 27094</strain>
    </source>
</reference>
<proteinExistence type="predicted"/>
<dbReference type="EMBL" id="FUWJ01000017">
    <property type="protein sequence ID" value="SKA39323.1"/>
    <property type="molecule type" value="Genomic_DNA"/>
</dbReference>
<evidence type="ECO:0000256" key="1">
    <source>
        <dbReference type="SAM" id="Phobius"/>
    </source>
</evidence>
<feature type="transmembrane region" description="Helical" evidence="1">
    <location>
        <begin position="138"/>
        <end position="161"/>
    </location>
</feature>
<name>A0A1T4TFR0_9HYPH</name>
<dbReference type="InterPro" id="IPR007820">
    <property type="entry name" value="AbrB_fam"/>
</dbReference>
<feature type="transmembrane region" description="Helical" evidence="1">
    <location>
        <begin position="222"/>
        <end position="240"/>
    </location>
</feature>
<accession>A0A1T4TFR0</accession>
<dbReference type="Proteomes" id="UP000190092">
    <property type="component" value="Unassembled WGS sequence"/>
</dbReference>
<organism evidence="2 3">
    <name type="scientific">Enhydrobacter aerosaccus</name>
    <dbReference type="NCBI Taxonomy" id="225324"/>
    <lineage>
        <taxon>Bacteria</taxon>
        <taxon>Pseudomonadati</taxon>
        <taxon>Pseudomonadota</taxon>
        <taxon>Alphaproteobacteria</taxon>
        <taxon>Hyphomicrobiales</taxon>
        <taxon>Enhydrobacter</taxon>
    </lineage>
</organism>
<protein>
    <recommendedName>
        <fullName evidence="4">Ammonia monooxygenase</fullName>
    </recommendedName>
</protein>
<dbReference type="GO" id="GO:0010468">
    <property type="term" value="P:regulation of gene expression"/>
    <property type="evidence" value="ECO:0007669"/>
    <property type="project" value="InterPro"/>
</dbReference>
<evidence type="ECO:0000313" key="2">
    <source>
        <dbReference type="EMBL" id="SKA39323.1"/>
    </source>
</evidence>
<dbReference type="NCBIfam" id="TIGR03082">
    <property type="entry name" value="Gneg_AbrB_dup"/>
    <property type="match status" value="2"/>
</dbReference>
<dbReference type="PIRSF" id="PIRSF038991">
    <property type="entry name" value="Protein_AbrB"/>
    <property type="match status" value="1"/>
</dbReference>
<dbReference type="AlphaFoldDB" id="A0A1T4TFR0"/>
<feature type="transmembrane region" description="Helical" evidence="1">
    <location>
        <begin position="75"/>
        <end position="95"/>
    </location>
</feature>
<feature type="transmembrane region" description="Helical" evidence="1">
    <location>
        <begin position="252"/>
        <end position="277"/>
    </location>
</feature>
<keyword evidence="1" id="KW-1133">Transmembrane helix</keyword>
<gene>
    <name evidence="2" type="ORF">SAMN02745126_06210</name>
</gene>
<keyword evidence="3" id="KW-1185">Reference proteome</keyword>
<dbReference type="Pfam" id="PF05145">
    <property type="entry name" value="AbrB"/>
    <property type="match status" value="1"/>
</dbReference>
<dbReference type="PANTHER" id="PTHR38457">
    <property type="entry name" value="REGULATOR ABRB-RELATED"/>
    <property type="match status" value="1"/>
</dbReference>
<feature type="transmembrane region" description="Helical" evidence="1">
    <location>
        <begin position="45"/>
        <end position="63"/>
    </location>
</feature>
<keyword evidence="1" id="KW-0472">Membrane</keyword>
<dbReference type="RefSeq" id="WP_231715003.1">
    <property type="nucleotide sequence ID" value="NZ_FUWJ01000017.1"/>
</dbReference>
<keyword evidence="1" id="KW-0812">Transmembrane</keyword>
<dbReference type="InterPro" id="IPR017516">
    <property type="entry name" value="AbrB_dup"/>
</dbReference>
<dbReference type="GO" id="GO:0016020">
    <property type="term" value="C:membrane"/>
    <property type="evidence" value="ECO:0007669"/>
    <property type="project" value="InterPro"/>
</dbReference>
<dbReference type="STRING" id="225324.SAMN02745126_06210"/>
<sequence length="345" mass="35695">MALIATSAIIGGILVWMHAPAALLLGPLAAAIVVAANGARISFPVPLFVMAQGVVGCLIARMVPASILGDIAQHWLLFTVGVLSVVAASCVLGVVMGRLRLMPGTTALWGSSPGAASIMTLMAEEYGADVRLVAFMQYFRVLAVAGMAALVAHFFAANTAHAPAIVWFPPVDWLALAETVALAIVGPYLARLLRIPAGAFLVPMVIGIVLAHFGLMKIELPTWLLAGAYALVGWNIGLRFTKPLLIHAARSLPVIVVFTLLLIGLCAGVATLLVAGAGVDPLTAYLATSPGGVDSVAIISASSSVDVSFVMAMQTVRLIAVLFLGPALTKYLATRAGFLKNAEPS</sequence>
<feature type="transmembrane region" description="Helical" evidence="1">
    <location>
        <begin position="173"/>
        <end position="190"/>
    </location>
</feature>
<feature type="transmembrane region" description="Helical" evidence="1">
    <location>
        <begin position="297"/>
        <end position="325"/>
    </location>
</feature>